<reference evidence="2" key="1">
    <citation type="submission" date="2019-04" db="EMBL/GenBank/DDBJ databases">
        <title>Evolution of Biomass-Degrading Anaerobic Consortia Revealed by Metagenomics.</title>
        <authorList>
            <person name="Peng X."/>
        </authorList>
    </citation>
    <scope>NUCLEOTIDE SEQUENCE</scope>
    <source>
        <strain evidence="2">SIG242</strain>
    </source>
</reference>
<accession>A0A927WCY8</accession>
<dbReference type="EMBL" id="SVCA01000002">
    <property type="protein sequence ID" value="MBE6084347.1"/>
    <property type="molecule type" value="Genomic_DNA"/>
</dbReference>
<gene>
    <name evidence="2" type="ORF">E7203_02555</name>
</gene>
<name>A0A927WCY8_SELRU</name>
<dbReference type="Pfam" id="PF11209">
    <property type="entry name" value="LmeA"/>
    <property type="match status" value="1"/>
</dbReference>
<protein>
    <submittedName>
        <fullName evidence="2">DUF2993 domain-containing protein</fullName>
    </submittedName>
</protein>
<evidence type="ECO:0000313" key="3">
    <source>
        <dbReference type="Proteomes" id="UP000772151"/>
    </source>
</evidence>
<organism evidence="2 3">
    <name type="scientific">Selenomonas ruminantium</name>
    <dbReference type="NCBI Taxonomy" id="971"/>
    <lineage>
        <taxon>Bacteria</taxon>
        <taxon>Bacillati</taxon>
        <taxon>Bacillota</taxon>
        <taxon>Negativicutes</taxon>
        <taxon>Selenomonadales</taxon>
        <taxon>Selenomonadaceae</taxon>
        <taxon>Selenomonas</taxon>
    </lineage>
</organism>
<dbReference type="InterPro" id="IPR021373">
    <property type="entry name" value="DUF2993"/>
</dbReference>
<comment type="caution">
    <text evidence="2">The sequence shown here is derived from an EMBL/GenBank/DDBJ whole genome shotgun (WGS) entry which is preliminary data.</text>
</comment>
<evidence type="ECO:0000256" key="1">
    <source>
        <dbReference type="SAM" id="Phobius"/>
    </source>
</evidence>
<keyword evidence="1" id="KW-1133">Transmembrane helix</keyword>
<keyword evidence="1" id="KW-0812">Transmembrane</keyword>
<dbReference type="AlphaFoldDB" id="A0A927WCY8"/>
<dbReference type="Proteomes" id="UP000772151">
    <property type="component" value="Unassembled WGS sequence"/>
</dbReference>
<sequence length="244" mass="26632">MGEGLYHSRGALILRKGLTIAGALFIIIIVFSETLLPWLARETLQTRLNERLVTSDAQVSLDSRPGILLALGEIQHLHAVAHQAKVGQVYFRELSLSGENVRLNIGDLLKAGKVALKSADKLELKGVVDEENLEEVLTRKLDKVENVQVSISPTGVLATANTKLFGRLVDIELEGNVIEESGSLYFQMTHLAFKNSRLGTAKLGEMFGNIQLAPPGRLPMGMQISDVQQTNGAIVITAKRENVE</sequence>
<evidence type="ECO:0000313" key="2">
    <source>
        <dbReference type="EMBL" id="MBE6084347.1"/>
    </source>
</evidence>
<keyword evidence="1" id="KW-0472">Membrane</keyword>
<proteinExistence type="predicted"/>
<feature type="transmembrane region" description="Helical" evidence="1">
    <location>
        <begin position="20"/>
        <end position="40"/>
    </location>
</feature>